<comment type="caution">
    <text evidence="4">The sequence shown here is derived from an EMBL/GenBank/DDBJ whole genome shotgun (WGS) entry which is preliminary data.</text>
</comment>
<evidence type="ECO:0000256" key="2">
    <source>
        <dbReference type="PIRSR" id="PIRSR613078-1"/>
    </source>
</evidence>
<dbReference type="eggNOG" id="COG0406">
    <property type="taxonomic scope" value="Bacteria"/>
</dbReference>
<keyword evidence="1" id="KW-0378">Hydrolase</keyword>
<dbReference type="EMBL" id="AGWK01000003">
    <property type="protein sequence ID" value="EHO74801.1"/>
    <property type="molecule type" value="Genomic_DNA"/>
</dbReference>
<evidence type="ECO:0000256" key="3">
    <source>
        <dbReference type="PIRSR" id="PIRSR613078-2"/>
    </source>
</evidence>
<keyword evidence="5" id="KW-1185">Reference proteome</keyword>
<proteinExistence type="predicted"/>
<reference evidence="4" key="1">
    <citation type="submission" date="2011-12" db="EMBL/GenBank/DDBJ databases">
        <title>The Genome Sequence of Prevotella micans F0438.</title>
        <authorList>
            <consortium name="The Broad Institute Genome Sequencing Platform"/>
            <person name="Earl A."/>
            <person name="Ward D."/>
            <person name="Feldgarden M."/>
            <person name="Gevers D."/>
            <person name="Izard J."/>
            <person name="Baranova O.V."/>
            <person name="Blanton J.M."/>
            <person name="Wade W.G."/>
            <person name="Dewhirst F.E."/>
            <person name="Young S.K."/>
            <person name="Zeng Q."/>
            <person name="Gargeya S."/>
            <person name="Fitzgerald M."/>
            <person name="Haas B."/>
            <person name="Abouelleil A."/>
            <person name="Alvarado L."/>
            <person name="Arachchi H.M."/>
            <person name="Berlin A."/>
            <person name="Chapman S.B."/>
            <person name="Gearin G."/>
            <person name="Goldberg J."/>
            <person name="Griggs A."/>
            <person name="Gujja S."/>
            <person name="Hansen M."/>
            <person name="Heiman D."/>
            <person name="Howarth C."/>
            <person name="Larimer J."/>
            <person name="Lui A."/>
            <person name="MacDonald P.J.P."/>
            <person name="McCowen C."/>
            <person name="Montmayeur A."/>
            <person name="Murphy C."/>
            <person name="Neiman D."/>
            <person name="Pearson M."/>
            <person name="Priest M."/>
            <person name="Roberts A."/>
            <person name="Saif S."/>
            <person name="Shea T."/>
            <person name="Sisk P."/>
            <person name="Stolte C."/>
            <person name="Sykes S."/>
            <person name="Wortman J."/>
            <person name="Nusbaum C."/>
            <person name="Birren B."/>
        </authorList>
    </citation>
    <scope>NUCLEOTIDE SEQUENCE [LARGE SCALE GENOMIC DNA]</scope>
    <source>
        <strain evidence="4">F0438</strain>
    </source>
</reference>
<dbReference type="InterPro" id="IPR051695">
    <property type="entry name" value="Phosphoglycerate_Mutase"/>
</dbReference>
<dbReference type="GO" id="GO:0005829">
    <property type="term" value="C:cytosol"/>
    <property type="evidence" value="ECO:0007669"/>
    <property type="project" value="TreeGrafter"/>
</dbReference>
<dbReference type="PATRIC" id="fig|883158.3.peg.136"/>
<dbReference type="Pfam" id="PF00300">
    <property type="entry name" value="His_Phos_1"/>
    <property type="match status" value="1"/>
</dbReference>
<feature type="binding site" evidence="3">
    <location>
        <begin position="8"/>
        <end position="15"/>
    </location>
    <ligand>
        <name>substrate</name>
    </ligand>
</feature>
<evidence type="ECO:0000313" key="4">
    <source>
        <dbReference type="EMBL" id="EHO74801.1"/>
    </source>
</evidence>
<dbReference type="CDD" id="cd07067">
    <property type="entry name" value="HP_PGM_like"/>
    <property type="match status" value="1"/>
</dbReference>
<dbReference type="AlphaFoldDB" id="H1PZP0"/>
<dbReference type="InterPro" id="IPR013078">
    <property type="entry name" value="His_Pase_superF_clade-1"/>
</dbReference>
<protein>
    <recommendedName>
        <fullName evidence="6">Phosphoglycerate mutase</fullName>
    </recommendedName>
</protein>
<evidence type="ECO:0000256" key="1">
    <source>
        <dbReference type="ARBA" id="ARBA00022801"/>
    </source>
</evidence>
<accession>H1PZP0</accession>
<dbReference type="Gene3D" id="3.40.50.1240">
    <property type="entry name" value="Phosphoglycerate mutase-like"/>
    <property type="match status" value="1"/>
</dbReference>
<dbReference type="SMART" id="SM00855">
    <property type="entry name" value="PGAM"/>
    <property type="match status" value="1"/>
</dbReference>
<dbReference type="GO" id="GO:0045820">
    <property type="term" value="P:negative regulation of glycolytic process"/>
    <property type="evidence" value="ECO:0007669"/>
    <property type="project" value="TreeGrafter"/>
</dbReference>
<feature type="binding site" evidence="3">
    <location>
        <position position="58"/>
    </location>
    <ligand>
        <name>substrate</name>
    </ligand>
</feature>
<dbReference type="RefSeq" id="WP_006951042.1">
    <property type="nucleotide sequence ID" value="NZ_JH594521.1"/>
</dbReference>
<dbReference type="PANTHER" id="PTHR46517">
    <property type="entry name" value="FRUCTOSE-2,6-BISPHOSPHATASE TIGAR"/>
    <property type="match status" value="1"/>
</dbReference>
<sequence>MVTLILVRHGETKDNASHIMQGQTPGELNSKGIEQAEEMARRMTGEMIDDFVSSDLKRSIETCEIIARPHKKKVITTALLRERDWGSFTGKHIPSLAHLDDPSLWPDDIESLDKLKARAADFLNWIRNSFPNHRVLAVGHGIVNKAIQSVLYNKPMNQIKPMANLEMRVLEL</sequence>
<evidence type="ECO:0008006" key="6">
    <source>
        <dbReference type="Google" id="ProtNLM"/>
    </source>
</evidence>
<gene>
    <name evidence="4" type="ORF">HMPREF9140_00128</name>
</gene>
<dbReference type="PANTHER" id="PTHR46517:SF1">
    <property type="entry name" value="FRUCTOSE-2,6-BISPHOSPHATASE TIGAR"/>
    <property type="match status" value="1"/>
</dbReference>
<name>H1PZP0_9BACT</name>
<dbReference type="GO" id="GO:0004331">
    <property type="term" value="F:fructose-2,6-bisphosphate 2-phosphatase activity"/>
    <property type="evidence" value="ECO:0007669"/>
    <property type="project" value="TreeGrafter"/>
</dbReference>
<dbReference type="SUPFAM" id="SSF53254">
    <property type="entry name" value="Phosphoglycerate mutase-like"/>
    <property type="match status" value="1"/>
</dbReference>
<evidence type="ECO:0000313" key="5">
    <source>
        <dbReference type="Proteomes" id="UP000016023"/>
    </source>
</evidence>
<dbReference type="HOGENOM" id="CLU_033323_9_4_10"/>
<organism evidence="4 5">
    <name type="scientific">Prevotella micans F0438</name>
    <dbReference type="NCBI Taxonomy" id="883158"/>
    <lineage>
        <taxon>Bacteria</taxon>
        <taxon>Pseudomonadati</taxon>
        <taxon>Bacteroidota</taxon>
        <taxon>Bacteroidia</taxon>
        <taxon>Bacteroidales</taxon>
        <taxon>Prevotellaceae</taxon>
        <taxon>Prevotella</taxon>
    </lineage>
</organism>
<dbReference type="InterPro" id="IPR001345">
    <property type="entry name" value="PG/BPGM_mutase_AS"/>
</dbReference>
<feature type="active site" description="Proton donor/acceptor" evidence="2">
    <location>
        <position position="82"/>
    </location>
</feature>
<dbReference type="STRING" id="883158.HMPREF9140_00128"/>
<dbReference type="GO" id="GO:0043456">
    <property type="term" value="P:regulation of pentose-phosphate shunt"/>
    <property type="evidence" value="ECO:0007669"/>
    <property type="project" value="TreeGrafter"/>
</dbReference>
<feature type="active site" description="Tele-phosphohistidine intermediate" evidence="2">
    <location>
        <position position="9"/>
    </location>
</feature>
<dbReference type="PROSITE" id="PS00175">
    <property type="entry name" value="PG_MUTASE"/>
    <property type="match status" value="1"/>
</dbReference>
<dbReference type="Proteomes" id="UP000016023">
    <property type="component" value="Unassembled WGS sequence"/>
</dbReference>
<dbReference type="InterPro" id="IPR029033">
    <property type="entry name" value="His_PPase_superfam"/>
</dbReference>